<reference evidence="10" key="2">
    <citation type="journal article" date="2020" name="Front. Microbiol.">
        <title>Phenotypic and Genetic Characterization of the Cheese Ripening Yeast Geotrichum candidum.</title>
        <authorList>
            <person name="Perkins V."/>
            <person name="Vignola S."/>
            <person name="Lessard M.H."/>
            <person name="Plante P.L."/>
            <person name="Corbeil J."/>
            <person name="Dugat-Bony E."/>
            <person name="Frenette M."/>
            <person name="Labrie S."/>
        </authorList>
    </citation>
    <scope>NUCLEOTIDE SEQUENCE</scope>
    <source>
        <strain evidence="10">LMA-70</strain>
    </source>
</reference>
<evidence type="ECO:0000256" key="5">
    <source>
        <dbReference type="ARBA" id="ARBA00022989"/>
    </source>
</evidence>
<keyword evidence="3 7" id="KW-0812">Transmembrane</keyword>
<comment type="caution">
    <text evidence="9">The sequence shown here is derived from an EMBL/GenBank/DDBJ whole genome shotgun (WGS) entry which is preliminary data.</text>
</comment>
<evidence type="ECO:0000313" key="10">
    <source>
        <dbReference type="EMBL" id="KAF5104822.1"/>
    </source>
</evidence>
<feature type="transmembrane region" description="Helical" evidence="7">
    <location>
        <begin position="162"/>
        <end position="180"/>
    </location>
</feature>
<dbReference type="SUPFAM" id="SSF144091">
    <property type="entry name" value="Rhomboid-like"/>
    <property type="match status" value="1"/>
</dbReference>
<dbReference type="Pfam" id="PF01694">
    <property type="entry name" value="Rhomboid"/>
    <property type="match status" value="1"/>
</dbReference>
<dbReference type="OrthoDB" id="10260614at2759"/>
<keyword evidence="5 7" id="KW-1133">Transmembrane helix</keyword>
<dbReference type="EMBL" id="QQZK01000003">
    <property type="protein sequence ID" value="KAF5104822.1"/>
    <property type="molecule type" value="Genomic_DNA"/>
</dbReference>
<dbReference type="AlphaFoldDB" id="A0A0J9XGD0"/>
<dbReference type="EMBL" id="CCBN010000015">
    <property type="protein sequence ID" value="CDO56383.1"/>
    <property type="molecule type" value="Genomic_DNA"/>
</dbReference>
<evidence type="ECO:0000256" key="2">
    <source>
        <dbReference type="ARBA" id="ARBA00009045"/>
    </source>
</evidence>
<feature type="domain" description="Peptidase S54 rhomboid" evidence="8">
    <location>
        <begin position="202"/>
        <end position="355"/>
    </location>
</feature>
<feature type="transmembrane region" description="Helical" evidence="7">
    <location>
        <begin position="336"/>
        <end position="353"/>
    </location>
</feature>
<dbReference type="FunFam" id="1.20.1540.10:FF:000012">
    <property type="entry name" value="Rhomboid family protein"/>
    <property type="match status" value="1"/>
</dbReference>
<comment type="similarity">
    <text evidence="2">Belongs to the peptidase S54 family.</text>
</comment>
<reference evidence="10" key="3">
    <citation type="submission" date="2020-01" db="EMBL/GenBank/DDBJ databases">
        <authorList>
            <person name="Perkins V."/>
            <person name="Lessard M.-H."/>
            <person name="Dugat-Bony E."/>
            <person name="Frenette M."/>
            <person name="Labrie S."/>
        </authorList>
    </citation>
    <scope>NUCLEOTIDE SEQUENCE</scope>
    <source>
        <strain evidence="10">LMA-70</strain>
    </source>
</reference>
<evidence type="ECO:0000256" key="6">
    <source>
        <dbReference type="ARBA" id="ARBA00023136"/>
    </source>
</evidence>
<gene>
    <name evidence="9" type="ORF">BN980_GECA15s00439g</name>
    <name evidence="10" type="ORF">DV451_000215</name>
</gene>
<evidence type="ECO:0000256" key="7">
    <source>
        <dbReference type="SAM" id="Phobius"/>
    </source>
</evidence>
<dbReference type="STRING" id="1173061.A0A0J9XGD0"/>
<feature type="transmembrane region" description="Helical" evidence="7">
    <location>
        <begin position="244"/>
        <end position="263"/>
    </location>
</feature>
<keyword evidence="11" id="KW-1185">Reference proteome</keyword>
<dbReference type="GO" id="GO:0006465">
    <property type="term" value="P:signal peptide processing"/>
    <property type="evidence" value="ECO:0007669"/>
    <property type="project" value="TreeGrafter"/>
</dbReference>
<dbReference type="GO" id="GO:0004252">
    <property type="term" value="F:serine-type endopeptidase activity"/>
    <property type="evidence" value="ECO:0007669"/>
    <property type="project" value="InterPro"/>
</dbReference>
<dbReference type="Proteomes" id="UP000750522">
    <property type="component" value="Unassembled WGS sequence"/>
</dbReference>
<feature type="transmembrane region" description="Helical" evidence="7">
    <location>
        <begin position="269"/>
        <end position="296"/>
    </location>
</feature>
<dbReference type="InterPro" id="IPR050925">
    <property type="entry name" value="Rhomboid_protease_S54"/>
</dbReference>
<dbReference type="PANTHER" id="PTHR43731">
    <property type="entry name" value="RHOMBOID PROTEASE"/>
    <property type="match status" value="1"/>
</dbReference>
<evidence type="ECO:0000256" key="4">
    <source>
        <dbReference type="ARBA" id="ARBA00022801"/>
    </source>
</evidence>
<evidence type="ECO:0000259" key="8">
    <source>
        <dbReference type="Pfam" id="PF01694"/>
    </source>
</evidence>
<reference evidence="9 11" key="1">
    <citation type="submission" date="2014-03" db="EMBL/GenBank/DDBJ databases">
        <authorList>
            <person name="Casaregola S."/>
        </authorList>
    </citation>
    <scope>NUCLEOTIDE SEQUENCE [LARGE SCALE GENOMIC DNA]</scope>
    <source>
        <strain evidence="9 11">CLIB 918</strain>
    </source>
</reference>
<evidence type="ECO:0000256" key="3">
    <source>
        <dbReference type="ARBA" id="ARBA00022692"/>
    </source>
</evidence>
<organism evidence="9 11">
    <name type="scientific">Geotrichum candidum</name>
    <name type="common">Oospora lactis</name>
    <name type="synonym">Dipodascus geotrichum</name>
    <dbReference type="NCBI Taxonomy" id="1173061"/>
    <lineage>
        <taxon>Eukaryota</taxon>
        <taxon>Fungi</taxon>
        <taxon>Dikarya</taxon>
        <taxon>Ascomycota</taxon>
        <taxon>Saccharomycotina</taxon>
        <taxon>Dipodascomycetes</taxon>
        <taxon>Dipodascales</taxon>
        <taxon>Dipodascaceae</taxon>
        <taxon>Geotrichum</taxon>
    </lineage>
</organism>
<sequence>MSSFVRQKGRYFFLSNSHSLYRGATGTVPVATKFFVQNGAAAGVLPTALTRVPTVAQLAPSTGATLRSVFFPFTKFPSPASKTPTLRITILKRAMATHRETGGSWRSGGGSGGYGSSKFRRIVSYLRVPLAFTAGVLAFNAIVLPFAFQIPGVSTLQRRPELLVYGLMAANIAVFAAWKAPRAFGRQLYRYGLLHKDAQFNKWSMLGSAFSHQELWHLGINMFVLYQFGIPLAKWVGGQSFLEMYLGGAVLSSLGSMALPVLANAYTPWAVALANVPSLGASGAIFTVFGAFSYLVPYARLSLFFVPLPIGAWYVFLLTMGYNGLGMFYRFGMSDYAGHFAGSAVGILWGWIFSERVKKQRQVTLRRYGN</sequence>
<keyword evidence="4" id="KW-0378">Hydrolase</keyword>
<evidence type="ECO:0000256" key="1">
    <source>
        <dbReference type="ARBA" id="ARBA00004141"/>
    </source>
</evidence>
<protein>
    <submittedName>
        <fullName evidence="9">Similar to Saccharomyces cerevisiae YGR101W PCP1 Mitochondrial serine protease required for the processing of various mitochondrial proteins and maintenance of mitochondrial DNA and morphology</fullName>
    </submittedName>
</protein>
<dbReference type="InterPro" id="IPR035952">
    <property type="entry name" value="Rhomboid-like_sf"/>
</dbReference>
<evidence type="ECO:0000313" key="9">
    <source>
        <dbReference type="EMBL" id="CDO56383.1"/>
    </source>
</evidence>
<evidence type="ECO:0000313" key="11">
    <source>
        <dbReference type="Proteomes" id="UP000242525"/>
    </source>
</evidence>
<dbReference type="Proteomes" id="UP000242525">
    <property type="component" value="Unassembled WGS sequence"/>
</dbReference>
<proteinExistence type="inferred from homology"/>
<accession>A0A0J9XGD0</accession>
<dbReference type="PANTHER" id="PTHR43731:SF14">
    <property type="entry name" value="PRESENILIN-ASSOCIATED RHOMBOID-LIKE PROTEIN, MITOCHONDRIAL"/>
    <property type="match status" value="1"/>
</dbReference>
<dbReference type="GO" id="GO:0016020">
    <property type="term" value="C:membrane"/>
    <property type="evidence" value="ECO:0007669"/>
    <property type="project" value="UniProtKB-SubCell"/>
</dbReference>
<feature type="transmembrane region" description="Helical" evidence="7">
    <location>
        <begin position="128"/>
        <end position="150"/>
    </location>
</feature>
<dbReference type="InterPro" id="IPR022764">
    <property type="entry name" value="Peptidase_S54_rhomboid_dom"/>
</dbReference>
<feature type="transmembrane region" description="Helical" evidence="7">
    <location>
        <begin position="303"/>
        <end position="324"/>
    </location>
</feature>
<comment type="subcellular location">
    <subcellularLocation>
        <location evidence="1">Membrane</location>
        <topology evidence="1">Multi-pass membrane protein</topology>
    </subcellularLocation>
</comment>
<name>A0A0J9XGD0_GEOCN</name>
<keyword evidence="6 7" id="KW-0472">Membrane</keyword>
<dbReference type="Gene3D" id="1.20.1540.10">
    <property type="entry name" value="Rhomboid-like"/>
    <property type="match status" value="1"/>
</dbReference>
<keyword evidence="9" id="KW-0645">Protease</keyword>